<accession>A0A1L8CGI2</accession>
<gene>
    <name evidence="2" type="ORF">FF306_00407</name>
</gene>
<keyword evidence="1" id="KW-1133">Transmembrane helix</keyword>
<evidence type="ECO:0000256" key="1">
    <source>
        <dbReference type="SAM" id="Phobius"/>
    </source>
</evidence>
<evidence type="ECO:0000313" key="2">
    <source>
        <dbReference type="EMBL" id="GAT90309.1"/>
    </source>
</evidence>
<organism evidence="2 3">
    <name type="scientific">Apilactobacillus kunkeei</name>
    <dbReference type="NCBI Taxonomy" id="148814"/>
    <lineage>
        <taxon>Bacteria</taxon>
        <taxon>Bacillati</taxon>
        <taxon>Bacillota</taxon>
        <taxon>Bacilli</taxon>
        <taxon>Lactobacillales</taxon>
        <taxon>Lactobacillaceae</taxon>
        <taxon>Apilactobacillus</taxon>
    </lineage>
</organism>
<feature type="transmembrane region" description="Helical" evidence="1">
    <location>
        <begin position="26"/>
        <end position="45"/>
    </location>
</feature>
<proteinExistence type="predicted"/>
<dbReference type="RefSeq" id="WP_094750553.1">
    <property type="nucleotide sequence ID" value="NZ_BDDX01000003.1"/>
</dbReference>
<keyword evidence="1" id="KW-0472">Membrane</keyword>
<keyword evidence="1" id="KW-0812">Transmembrane</keyword>
<dbReference type="AlphaFoldDB" id="A0A1L8CGI2"/>
<dbReference type="EMBL" id="BDDX01000003">
    <property type="protein sequence ID" value="GAT90309.1"/>
    <property type="molecule type" value="Genomic_DNA"/>
</dbReference>
<feature type="transmembrane region" description="Helical" evidence="1">
    <location>
        <begin position="51"/>
        <end position="72"/>
    </location>
</feature>
<protein>
    <submittedName>
        <fullName evidence="2">Uncharacterized protein</fullName>
    </submittedName>
</protein>
<comment type="caution">
    <text evidence="2">The sequence shown here is derived from an EMBL/GenBank/DDBJ whole genome shotgun (WGS) entry which is preliminary data.</text>
</comment>
<sequence>MKVSHNIISKVTSILKDITSNKTSILISRVLIGLLLGIILVIMGFEIYSEASGGLIFILLLLGLVGFPIFMYKTDKDIVK</sequence>
<evidence type="ECO:0000313" key="3">
    <source>
        <dbReference type="Proteomes" id="UP000186588"/>
    </source>
</evidence>
<reference evidence="2 3" key="1">
    <citation type="journal article" date="2016" name="Syst. Appl. Microbiol.">
        <title>Genomic characterization of a fructophilic bee symbiont Lactobacillus kunkeei reveals its niche-specific adaptation.</title>
        <authorList>
            <person name="Maeno S."/>
            <person name="Tanizawa Y."/>
            <person name="Kanesaki Y."/>
            <person name="Kubota E."/>
            <person name="Kumar H."/>
            <person name="Dicks L."/>
            <person name="Salminen S."/>
            <person name="Nakagawa J."/>
            <person name="Arita M."/>
            <person name="Endo A."/>
        </authorList>
    </citation>
    <scope>NUCLEOTIDE SEQUENCE [LARGE SCALE GENOMIC DNA]</scope>
    <source>
        <strain evidence="2 3">FF30-6</strain>
    </source>
</reference>
<dbReference type="Proteomes" id="UP000186588">
    <property type="component" value="Unassembled WGS sequence"/>
</dbReference>
<name>A0A1L8CGI2_9LACO</name>